<name>W6Q6M1_PENRF</name>
<dbReference type="Proteomes" id="UP000030686">
    <property type="component" value="Unassembled WGS sequence"/>
</dbReference>
<evidence type="ECO:0000256" key="1">
    <source>
        <dbReference type="SAM" id="MobiDB-lite"/>
    </source>
</evidence>
<gene>
    <name evidence="2" type="ORF">PROQFM164_S02g001807</name>
</gene>
<proteinExistence type="predicted"/>
<dbReference type="AlphaFoldDB" id="W6Q6M1"/>
<sequence length="303" mass="33875">MTLENDFLTSVQGPGIDDIARLVELLGDAGISSALWGVNAASCYWGGGISSIDSQNIEIVINEVNQARTFESLCSNGCRPSQLLSDNPAPCLNDFDEWRGLALHYQYHYRRRLRICTPIYELPKTGDAFSDFFLPFIIVYTAELVGLPAVPPPSAIKAYTDSKGEITSQPRDQKHREEAGHQDGKHHRDYVLISSLPHYLLGSHESQSNLLIPDFNRLIQSNLHVLLQLANQSPIWGQYMVQLSELVHSPGCEMGPHSFHDIVKPTQVKFTQWVQLDLKGESDQEVLCKILNEHRGQTVNIGS</sequence>
<protein>
    <submittedName>
        <fullName evidence="2">Genomic scaffold, ProqFM164S02</fullName>
    </submittedName>
</protein>
<accession>W6Q6M1</accession>
<dbReference type="OrthoDB" id="4520106at2759"/>
<reference evidence="2" key="1">
    <citation type="journal article" date="2014" name="Nat. Commun.">
        <title>Multiple recent horizontal transfers of a large genomic region in cheese making fungi.</title>
        <authorList>
            <person name="Cheeseman K."/>
            <person name="Ropars J."/>
            <person name="Renault P."/>
            <person name="Dupont J."/>
            <person name="Gouzy J."/>
            <person name="Branca A."/>
            <person name="Abraham A.L."/>
            <person name="Ceppi M."/>
            <person name="Conseiller E."/>
            <person name="Debuchy R."/>
            <person name="Malagnac F."/>
            <person name="Goarin A."/>
            <person name="Silar P."/>
            <person name="Lacoste S."/>
            <person name="Sallet E."/>
            <person name="Bensimon A."/>
            <person name="Giraud T."/>
            <person name="Brygoo Y."/>
        </authorList>
    </citation>
    <scope>NUCLEOTIDE SEQUENCE [LARGE SCALE GENOMIC DNA]</scope>
    <source>
        <strain evidence="2">FM164</strain>
    </source>
</reference>
<feature type="compositionally biased region" description="Basic and acidic residues" evidence="1">
    <location>
        <begin position="171"/>
        <end position="183"/>
    </location>
</feature>
<evidence type="ECO:0000313" key="2">
    <source>
        <dbReference type="EMBL" id="CDM31656.1"/>
    </source>
</evidence>
<organism evidence="2 3">
    <name type="scientific">Penicillium roqueforti (strain FM164)</name>
    <dbReference type="NCBI Taxonomy" id="1365484"/>
    <lineage>
        <taxon>Eukaryota</taxon>
        <taxon>Fungi</taxon>
        <taxon>Dikarya</taxon>
        <taxon>Ascomycota</taxon>
        <taxon>Pezizomycotina</taxon>
        <taxon>Eurotiomycetes</taxon>
        <taxon>Eurotiomycetidae</taxon>
        <taxon>Eurotiales</taxon>
        <taxon>Aspergillaceae</taxon>
        <taxon>Penicillium</taxon>
    </lineage>
</organism>
<dbReference type="OMA" id="RICTPIY"/>
<feature type="region of interest" description="Disordered" evidence="1">
    <location>
        <begin position="162"/>
        <end position="185"/>
    </location>
</feature>
<dbReference type="EMBL" id="HG792016">
    <property type="protein sequence ID" value="CDM31656.1"/>
    <property type="molecule type" value="Genomic_DNA"/>
</dbReference>
<keyword evidence="3" id="KW-1185">Reference proteome</keyword>
<evidence type="ECO:0000313" key="3">
    <source>
        <dbReference type="Proteomes" id="UP000030686"/>
    </source>
</evidence>